<dbReference type="GO" id="GO:0020037">
    <property type="term" value="F:heme binding"/>
    <property type="evidence" value="ECO:0007669"/>
    <property type="project" value="TreeGrafter"/>
</dbReference>
<evidence type="ECO:0000313" key="8">
    <source>
        <dbReference type="Proteomes" id="UP001152876"/>
    </source>
</evidence>
<evidence type="ECO:0000259" key="6">
    <source>
        <dbReference type="PROSITE" id="PS50255"/>
    </source>
</evidence>
<dbReference type="Pfam" id="PF00173">
    <property type="entry name" value="Cyt-b5"/>
    <property type="match status" value="1"/>
</dbReference>
<keyword evidence="2" id="KW-0479">Metal-binding</keyword>
<comment type="caution">
    <text evidence="7">The sequence shown here is derived from an EMBL/GenBank/DDBJ whole genome shotgun (WGS) entry which is preliminary data.</text>
</comment>
<dbReference type="SMART" id="SM01117">
    <property type="entry name" value="Cyt-b5"/>
    <property type="match status" value="1"/>
</dbReference>
<feature type="domain" description="Cytochrome b5 heme-binding" evidence="6">
    <location>
        <begin position="38"/>
        <end position="118"/>
    </location>
</feature>
<proteinExistence type="inferred from homology"/>
<dbReference type="EMBL" id="AOGK01000002">
    <property type="protein sequence ID" value="MDG5974239.1"/>
    <property type="molecule type" value="Genomic_DNA"/>
</dbReference>
<gene>
    <name evidence="7" type="ORF">H010_03192</name>
</gene>
<evidence type="ECO:0000256" key="1">
    <source>
        <dbReference type="ARBA" id="ARBA00022617"/>
    </source>
</evidence>
<dbReference type="Gene3D" id="3.10.120.10">
    <property type="entry name" value="Cytochrome b5-like heme/steroid binding domain"/>
    <property type="match status" value="1"/>
</dbReference>
<dbReference type="RefSeq" id="WP_245638051.1">
    <property type="nucleotide sequence ID" value="NZ_AOGK01000002.1"/>
</dbReference>
<evidence type="ECO:0000256" key="5">
    <source>
        <dbReference type="SAM" id="SignalP"/>
    </source>
</evidence>
<sequence length="120" mass="12940">MRKLVLVATALFWLAVAVFAATGTSTAPAPAKTPVVTEKRYTLADVARHAVETDCWMAIDGSVYDLTAYLPEHPTRPSVIVPWCGKEASEAYRTKTKGRPHSPEATQLLATYRLGALAGP</sequence>
<organism evidence="7 8">
    <name type="scientific">Hydrogenophaga taeniospiralis CCUG 15921</name>
    <dbReference type="NCBI Taxonomy" id="1281780"/>
    <lineage>
        <taxon>Bacteria</taxon>
        <taxon>Pseudomonadati</taxon>
        <taxon>Pseudomonadota</taxon>
        <taxon>Betaproteobacteria</taxon>
        <taxon>Burkholderiales</taxon>
        <taxon>Comamonadaceae</taxon>
        <taxon>Hydrogenophaga</taxon>
    </lineage>
</organism>
<dbReference type="PROSITE" id="PS50255">
    <property type="entry name" value="CYTOCHROME_B5_2"/>
    <property type="match status" value="1"/>
</dbReference>
<dbReference type="SUPFAM" id="SSF55856">
    <property type="entry name" value="Cytochrome b5-like heme/steroid binding domain"/>
    <property type="match status" value="1"/>
</dbReference>
<keyword evidence="1" id="KW-0349">Heme</keyword>
<keyword evidence="5" id="KW-0732">Signal</keyword>
<dbReference type="InterPro" id="IPR050668">
    <property type="entry name" value="Cytochrome_b5"/>
</dbReference>
<keyword evidence="3" id="KW-0408">Iron</keyword>
<accession>A0A9X4S8Q9</accession>
<dbReference type="Proteomes" id="UP001152876">
    <property type="component" value="Unassembled WGS sequence"/>
</dbReference>
<evidence type="ECO:0000256" key="2">
    <source>
        <dbReference type="ARBA" id="ARBA00022723"/>
    </source>
</evidence>
<dbReference type="InterPro" id="IPR001199">
    <property type="entry name" value="Cyt_B5-like_heme/steroid-bd"/>
</dbReference>
<evidence type="ECO:0000313" key="7">
    <source>
        <dbReference type="EMBL" id="MDG5974239.1"/>
    </source>
</evidence>
<dbReference type="GO" id="GO:0016020">
    <property type="term" value="C:membrane"/>
    <property type="evidence" value="ECO:0007669"/>
    <property type="project" value="TreeGrafter"/>
</dbReference>
<dbReference type="InterPro" id="IPR036400">
    <property type="entry name" value="Cyt_B5-like_heme/steroid_sf"/>
</dbReference>
<reference evidence="7" key="1">
    <citation type="submission" date="2013-01" db="EMBL/GenBank/DDBJ databases">
        <title>Genome draft of Hydrogenophaga taeniospiralis 2K1.</title>
        <authorList>
            <person name="Gomila M."/>
            <person name="Lalucat J."/>
        </authorList>
    </citation>
    <scope>NUCLEOTIDE SEQUENCE</scope>
    <source>
        <strain evidence="7">CCUG 15921</strain>
    </source>
</reference>
<comment type="similarity">
    <text evidence="4">Belongs to the cytochrome b5 family.</text>
</comment>
<feature type="signal peptide" evidence="5">
    <location>
        <begin position="1"/>
        <end position="20"/>
    </location>
</feature>
<dbReference type="AlphaFoldDB" id="A0A9X4S8Q9"/>
<dbReference type="PANTHER" id="PTHR19359:SF95">
    <property type="entry name" value="CYTOCHROME B5 TYPE B"/>
    <property type="match status" value="1"/>
</dbReference>
<keyword evidence="8" id="KW-1185">Reference proteome</keyword>
<evidence type="ECO:0000256" key="3">
    <source>
        <dbReference type="ARBA" id="ARBA00023004"/>
    </source>
</evidence>
<dbReference type="PANTHER" id="PTHR19359">
    <property type="entry name" value="CYTOCHROME B5"/>
    <property type="match status" value="1"/>
</dbReference>
<name>A0A9X4S8Q9_9BURK</name>
<feature type="chain" id="PRO_5040888261" evidence="5">
    <location>
        <begin position="21"/>
        <end position="120"/>
    </location>
</feature>
<protein>
    <submittedName>
        <fullName evidence="7">Cytochrome b5</fullName>
    </submittedName>
</protein>
<dbReference type="GO" id="GO:0046872">
    <property type="term" value="F:metal ion binding"/>
    <property type="evidence" value="ECO:0007669"/>
    <property type="project" value="UniProtKB-KW"/>
</dbReference>
<evidence type="ECO:0000256" key="4">
    <source>
        <dbReference type="ARBA" id="ARBA00038168"/>
    </source>
</evidence>